<sequence length="80" mass="9483">MLHIWYIEFDAINHHQSKQASIQSPRRQAKLKLKLKASPSLLLRKNLCQSKQQAQVMIEERERGLRDELAELAVFQKRCR</sequence>
<name>K0T8S2_THAOC</name>
<dbReference type="Proteomes" id="UP000266841">
    <property type="component" value="Unassembled WGS sequence"/>
</dbReference>
<dbReference type="EMBL" id="AGNL01009637">
    <property type="protein sequence ID" value="EJK69741.1"/>
    <property type="molecule type" value="Genomic_DNA"/>
</dbReference>
<reference evidence="1 2" key="1">
    <citation type="journal article" date="2012" name="Genome Biol.">
        <title>Genome and low-iron response of an oceanic diatom adapted to chronic iron limitation.</title>
        <authorList>
            <person name="Lommer M."/>
            <person name="Specht M."/>
            <person name="Roy A.S."/>
            <person name="Kraemer L."/>
            <person name="Andreson R."/>
            <person name="Gutowska M.A."/>
            <person name="Wolf J."/>
            <person name="Bergner S.V."/>
            <person name="Schilhabel M.B."/>
            <person name="Klostermeier U.C."/>
            <person name="Beiko R.G."/>
            <person name="Rosenstiel P."/>
            <person name="Hippler M."/>
            <person name="Laroche J."/>
        </authorList>
    </citation>
    <scope>NUCLEOTIDE SEQUENCE [LARGE SCALE GENOMIC DNA]</scope>
    <source>
        <strain evidence="1 2">CCMP1005</strain>
    </source>
</reference>
<proteinExistence type="predicted"/>
<evidence type="ECO:0000313" key="1">
    <source>
        <dbReference type="EMBL" id="EJK69741.1"/>
    </source>
</evidence>
<accession>K0T8S2</accession>
<comment type="caution">
    <text evidence="1">The sequence shown here is derived from an EMBL/GenBank/DDBJ whole genome shotgun (WGS) entry which is preliminary data.</text>
</comment>
<dbReference type="AlphaFoldDB" id="K0T8S2"/>
<evidence type="ECO:0000313" key="2">
    <source>
        <dbReference type="Proteomes" id="UP000266841"/>
    </source>
</evidence>
<keyword evidence="2" id="KW-1185">Reference proteome</keyword>
<protein>
    <submittedName>
        <fullName evidence="1">Uncharacterized protein</fullName>
    </submittedName>
</protein>
<organism evidence="1 2">
    <name type="scientific">Thalassiosira oceanica</name>
    <name type="common">Marine diatom</name>
    <dbReference type="NCBI Taxonomy" id="159749"/>
    <lineage>
        <taxon>Eukaryota</taxon>
        <taxon>Sar</taxon>
        <taxon>Stramenopiles</taxon>
        <taxon>Ochrophyta</taxon>
        <taxon>Bacillariophyta</taxon>
        <taxon>Coscinodiscophyceae</taxon>
        <taxon>Thalassiosirophycidae</taxon>
        <taxon>Thalassiosirales</taxon>
        <taxon>Thalassiosiraceae</taxon>
        <taxon>Thalassiosira</taxon>
    </lineage>
</organism>
<gene>
    <name evidence="1" type="ORF">THAOC_08970</name>
</gene>